<dbReference type="Pfam" id="PF00158">
    <property type="entry name" value="Sigma54_activat"/>
    <property type="match status" value="1"/>
</dbReference>
<dbReference type="SUPFAM" id="SSF52172">
    <property type="entry name" value="CheY-like"/>
    <property type="match status" value="1"/>
</dbReference>
<dbReference type="InterPro" id="IPR003593">
    <property type="entry name" value="AAA+_ATPase"/>
</dbReference>
<evidence type="ECO:0000256" key="4">
    <source>
        <dbReference type="ARBA" id="ARBA00023125"/>
    </source>
</evidence>
<evidence type="ECO:0000259" key="8">
    <source>
        <dbReference type="PROSITE" id="PS50110"/>
    </source>
</evidence>
<dbReference type="Proteomes" id="UP000268313">
    <property type="component" value="Unassembled WGS sequence"/>
</dbReference>
<dbReference type="InterPro" id="IPR002197">
    <property type="entry name" value="HTH_Fis"/>
</dbReference>
<comment type="caution">
    <text evidence="9">The sequence shown here is derived from an EMBL/GenBank/DDBJ whole genome shotgun (WGS) entry which is preliminary data.</text>
</comment>
<dbReference type="PROSITE" id="PS50110">
    <property type="entry name" value="RESPONSE_REGULATORY"/>
    <property type="match status" value="1"/>
</dbReference>
<dbReference type="AlphaFoldDB" id="A0A3A8KA92"/>
<gene>
    <name evidence="9" type="ORF">D7X32_12050</name>
</gene>
<evidence type="ECO:0000256" key="1">
    <source>
        <dbReference type="ARBA" id="ARBA00022741"/>
    </source>
</evidence>
<dbReference type="PROSITE" id="PS50045">
    <property type="entry name" value="SIGMA54_INTERACT_4"/>
    <property type="match status" value="1"/>
</dbReference>
<dbReference type="InterPro" id="IPR025943">
    <property type="entry name" value="Sigma_54_int_dom_ATP-bd_2"/>
</dbReference>
<evidence type="ECO:0000256" key="3">
    <source>
        <dbReference type="ARBA" id="ARBA00023015"/>
    </source>
</evidence>
<feature type="modified residue" description="4-aspartylphosphate" evidence="6">
    <location>
        <position position="54"/>
    </location>
</feature>
<evidence type="ECO:0000313" key="9">
    <source>
        <dbReference type="EMBL" id="RKH04139.1"/>
    </source>
</evidence>
<evidence type="ECO:0000313" key="10">
    <source>
        <dbReference type="Proteomes" id="UP000268313"/>
    </source>
</evidence>
<dbReference type="InterPro" id="IPR027417">
    <property type="entry name" value="P-loop_NTPase"/>
</dbReference>
<dbReference type="SUPFAM" id="SSF46689">
    <property type="entry name" value="Homeodomain-like"/>
    <property type="match status" value="1"/>
</dbReference>
<keyword evidence="10" id="KW-1185">Reference proteome</keyword>
<keyword evidence="2" id="KW-0067">ATP-binding</keyword>
<dbReference type="Gene3D" id="1.10.10.60">
    <property type="entry name" value="Homeodomain-like"/>
    <property type="match status" value="1"/>
</dbReference>
<dbReference type="PROSITE" id="PS00676">
    <property type="entry name" value="SIGMA54_INTERACT_2"/>
    <property type="match status" value="1"/>
</dbReference>
<reference evidence="10" key="1">
    <citation type="submission" date="2018-09" db="EMBL/GenBank/DDBJ databases">
        <authorList>
            <person name="Livingstone P.G."/>
            <person name="Whitworth D.E."/>
        </authorList>
    </citation>
    <scope>NUCLEOTIDE SEQUENCE [LARGE SCALE GENOMIC DNA]</scope>
    <source>
        <strain evidence="10">CA043D</strain>
    </source>
</reference>
<dbReference type="OrthoDB" id="5378089at2"/>
<dbReference type="InterPro" id="IPR002078">
    <property type="entry name" value="Sigma_54_int"/>
</dbReference>
<dbReference type="InterPro" id="IPR009057">
    <property type="entry name" value="Homeodomain-like_sf"/>
</dbReference>
<dbReference type="SUPFAM" id="SSF52540">
    <property type="entry name" value="P-loop containing nucleoside triphosphate hydrolases"/>
    <property type="match status" value="1"/>
</dbReference>
<dbReference type="Pfam" id="PF02954">
    <property type="entry name" value="HTH_8"/>
    <property type="match status" value="1"/>
</dbReference>
<dbReference type="SMART" id="SM00382">
    <property type="entry name" value="AAA"/>
    <property type="match status" value="1"/>
</dbReference>
<dbReference type="PANTHER" id="PTHR32071">
    <property type="entry name" value="TRANSCRIPTIONAL REGULATORY PROTEIN"/>
    <property type="match status" value="1"/>
</dbReference>
<sequence length="456" mass="49869">MKARVLVADDDAGVRYTLRGLLEDDGLTVEEAVDGEAALARLDSEPPVDLVLSDLRMPRVDGMELLRRVAARPHAPRVILITAHGSERHAVEAMKLGALDYFRKPFDVDDVLAVVRRALGMVRLEAENERLSGEVNLLRSLVFVSPSMARLALLIQRVGPRDVTVLITGESGTGKERVAEALVRASPRADKPYVRFNCAALTPELAEAELFGHARGAFTGAVRARPGLFREASGGTLLLDEVGELALPLQAKLLRVLQEGEVRPVGEDRSLPVDVRVLAATHRDLPQRVAEGRFREDLYYRLKVVTLQVPPLRSRPEDIAALAKHFLARHTERFRMPPVPLTPALLERLTAHSWPGNVRELENALESAVVLSPDGTLDLELLPAGGPSTSAPQASPNGGTLREKLDAHERELILAALATSRGQRTEAAKSLGIGRATLHDKLRKHGLLNEDEEPER</sequence>
<keyword evidence="5" id="KW-0804">Transcription</keyword>
<keyword evidence="4" id="KW-0238">DNA-binding</keyword>
<name>A0A3A8KA92_9BACT</name>
<dbReference type="GO" id="GO:0043565">
    <property type="term" value="F:sequence-specific DNA binding"/>
    <property type="evidence" value="ECO:0007669"/>
    <property type="project" value="InterPro"/>
</dbReference>
<dbReference type="PRINTS" id="PR01590">
    <property type="entry name" value="HTHFIS"/>
</dbReference>
<evidence type="ECO:0000256" key="6">
    <source>
        <dbReference type="PROSITE-ProRule" id="PRU00169"/>
    </source>
</evidence>
<organism evidence="9 10">
    <name type="scientific">Corallococcus carmarthensis</name>
    <dbReference type="NCBI Taxonomy" id="2316728"/>
    <lineage>
        <taxon>Bacteria</taxon>
        <taxon>Pseudomonadati</taxon>
        <taxon>Myxococcota</taxon>
        <taxon>Myxococcia</taxon>
        <taxon>Myxococcales</taxon>
        <taxon>Cystobacterineae</taxon>
        <taxon>Myxococcaceae</taxon>
        <taxon>Corallococcus</taxon>
    </lineage>
</organism>
<dbReference type="CDD" id="cd00009">
    <property type="entry name" value="AAA"/>
    <property type="match status" value="1"/>
</dbReference>
<feature type="domain" description="Response regulatory" evidence="8">
    <location>
        <begin position="4"/>
        <end position="119"/>
    </location>
</feature>
<keyword evidence="1" id="KW-0547">Nucleotide-binding</keyword>
<protein>
    <submittedName>
        <fullName evidence="9">Sigma-54-dependent Fis family transcriptional regulator</fullName>
    </submittedName>
</protein>
<evidence type="ECO:0000259" key="7">
    <source>
        <dbReference type="PROSITE" id="PS50045"/>
    </source>
</evidence>
<keyword evidence="3" id="KW-0805">Transcription regulation</keyword>
<dbReference type="EMBL" id="RAWE01000032">
    <property type="protein sequence ID" value="RKH04139.1"/>
    <property type="molecule type" value="Genomic_DNA"/>
</dbReference>
<dbReference type="InterPro" id="IPR058031">
    <property type="entry name" value="AAA_lid_NorR"/>
</dbReference>
<dbReference type="GO" id="GO:0000160">
    <property type="term" value="P:phosphorelay signal transduction system"/>
    <property type="evidence" value="ECO:0007669"/>
    <property type="project" value="InterPro"/>
</dbReference>
<proteinExistence type="predicted"/>
<dbReference type="GO" id="GO:0006355">
    <property type="term" value="P:regulation of DNA-templated transcription"/>
    <property type="evidence" value="ECO:0007669"/>
    <property type="project" value="InterPro"/>
</dbReference>
<feature type="domain" description="Sigma-54 factor interaction" evidence="7">
    <location>
        <begin position="141"/>
        <end position="370"/>
    </location>
</feature>
<dbReference type="SMART" id="SM00448">
    <property type="entry name" value="REC"/>
    <property type="match status" value="1"/>
</dbReference>
<dbReference type="Gene3D" id="1.10.8.60">
    <property type="match status" value="1"/>
</dbReference>
<dbReference type="InterPro" id="IPR025662">
    <property type="entry name" value="Sigma_54_int_dom_ATP-bd_1"/>
</dbReference>
<dbReference type="RefSeq" id="WP_120602669.1">
    <property type="nucleotide sequence ID" value="NZ_JABFJX010000101.1"/>
</dbReference>
<dbReference type="PROSITE" id="PS00675">
    <property type="entry name" value="SIGMA54_INTERACT_1"/>
    <property type="match status" value="1"/>
</dbReference>
<dbReference type="Gene3D" id="3.40.50.300">
    <property type="entry name" value="P-loop containing nucleotide triphosphate hydrolases"/>
    <property type="match status" value="1"/>
</dbReference>
<evidence type="ECO:0000256" key="5">
    <source>
        <dbReference type="ARBA" id="ARBA00023163"/>
    </source>
</evidence>
<dbReference type="Gene3D" id="3.40.50.2300">
    <property type="match status" value="1"/>
</dbReference>
<evidence type="ECO:0000256" key="2">
    <source>
        <dbReference type="ARBA" id="ARBA00022840"/>
    </source>
</evidence>
<dbReference type="GO" id="GO:0005524">
    <property type="term" value="F:ATP binding"/>
    <property type="evidence" value="ECO:0007669"/>
    <property type="project" value="UniProtKB-KW"/>
</dbReference>
<dbReference type="InterPro" id="IPR011006">
    <property type="entry name" value="CheY-like_superfamily"/>
</dbReference>
<dbReference type="InterPro" id="IPR025944">
    <property type="entry name" value="Sigma_54_int_dom_CS"/>
</dbReference>
<dbReference type="PROSITE" id="PS00688">
    <property type="entry name" value="SIGMA54_INTERACT_3"/>
    <property type="match status" value="1"/>
</dbReference>
<dbReference type="PANTHER" id="PTHR32071:SF117">
    <property type="entry name" value="PTS-DEPENDENT DIHYDROXYACETONE KINASE OPERON REGULATORY PROTEIN-RELATED"/>
    <property type="match status" value="1"/>
</dbReference>
<dbReference type="Pfam" id="PF00072">
    <property type="entry name" value="Response_reg"/>
    <property type="match status" value="1"/>
</dbReference>
<keyword evidence="6" id="KW-0597">Phosphoprotein</keyword>
<accession>A0A3A8KA92</accession>
<dbReference type="InterPro" id="IPR001789">
    <property type="entry name" value="Sig_transdc_resp-reg_receiver"/>
</dbReference>
<dbReference type="FunFam" id="3.40.50.300:FF:000006">
    <property type="entry name" value="DNA-binding transcriptional regulator NtrC"/>
    <property type="match status" value="1"/>
</dbReference>
<dbReference type="Pfam" id="PF25601">
    <property type="entry name" value="AAA_lid_14"/>
    <property type="match status" value="1"/>
</dbReference>